<comment type="catalytic activity">
    <reaction evidence="1">
        <text>Hydrolysis of proteins in presence of ATP.</text>
        <dbReference type="EC" id="3.4.21.53"/>
    </reaction>
</comment>
<dbReference type="PANTHER" id="PTHR10046">
    <property type="entry name" value="ATP DEPENDENT LON PROTEASE FAMILY MEMBER"/>
    <property type="match status" value="1"/>
</dbReference>
<feature type="active site" evidence="1">
    <location>
        <position position="149"/>
    </location>
</feature>
<comment type="caution">
    <text evidence="3">The sequence shown here is derived from an EMBL/GenBank/DDBJ whole genome shotgun (WGS) entry which is preliminary data.</text>
</comment>
<comment type="similarity">
    <text evidence="1">Belongs to the peptidase S16 family.</text>
</comment>
<gene>
    <name evidence="3" type="ORF">ACFFQA_05800</name>
</gene>
<dbReference type="RefSeq" id="WP_377850587.1">
    <property type="nucleotide sequence ID" value="NZ_JBHLZU010000005.1"/>
</dbReference>
<dbReference type="Proteomes" id="UP001589693">
    <property type="component" value="Unassembled WGS sequence"/>
</dbReference>
<protein>
    <recommendedName>
        <fullName evidence="1">endopeptidase La</fullName>
        <ecNumber evidence="1">3.4.21.53</ecNumber>
    </recommendedName>
</protein>
<evidence type="ECO:0000313" key="3">
    <source>
        <dbReference type="EMBL" id="MFB9903447.1"/>
    </source>
</evidence>
<sequence length="251" mass="26080">MSRRVVTLVLSAFLAAGLALGSTTLVVPYVALGPGEIRDTLGTVDGKPVIDVAGAQTYPTSGRLFMPTVSVTDELTLLDAAQMWLSPRFALAPREQIFPADKTFQQVQQENAQAFTGSQSVAEAAARTYLKPQSPIRVTVNIKDIGGPSAGLVFALTIVDKLTPGDLLHGMSVAGTGEISQDGKVGSIGGIRMKMIAAKEVGATVFLSPADNCKEATQTVPDGLRLVRVSTLTEAVDALTALAAGRDAPGC</sequence>
<dbReference type="Pfam" id="PF05362">
    <property type="entry name" value="Lon_C"/>
    <property type="match status" value="1"/>
</dbReference>
<feature type="active site" evidence="1">
    <location>
        <position position="194"/>
    </location>
</feature>
<reference evidence="3 4" key="1">
    <citation type="submission" date="2024-09" db="EMBL/GenBank/DDBJ databases">
        <authorList>
            <person name="Sun Q."/>
            <person name="Mori K."/>
        </authorList>
    </citation>
    <scope>NUCLEOTIDE SEQUENCE [LARGE SCALE GENOMIC DNA]</scope>
    <source>
        <strain evidence="3 4">TBRC 7907</strain>
    </source>
</reference>
<evidence type="ECO:0000313" key="4">
    <source>
        <dbReference type="Proteomes" id="UP001589693"/>
    </source>
</evidence>
<name>A0ABV5ZRC8_9PSEU</name>
<dbReference type="EMBL" id="JBHLZU010000005">
    <property type="protein sequence ID" value="MFB9903447.1"/>
    <property type="molecule type" value="Genomic_DNA"/>
</dbReference>
<dbReference type="Gene3D" id="3.30.230.10">
    <property type="match status" value="1"/>
</dbReference>
<dbReference type="InterPro" id="IPR008269">
    <property type="entry name" value="Lon_proteolytic"/>
</dbReference>
<dbReference type="EC" id="3.4.21.53" evidence="1"/>
<accession>A0ABV5ZRC8</accession>
<evidence type="ECO:0000256" key="1">
    <source>
        <dbReference type="PROSITE-ProRule" id="PRU01122"/>
    </source>
</evidence>
<keyword evidence="1" id="KW-0720">Serine protease</keyword>
<feature type="domain" description="Lon proteolytic" evidence="2">
    <location>
        <begin position="144"/>
        <end position="242"/>
    </location>
</feature>
<dbReference type="InterPro" id="IPR020568">
    <property type="entry name" value="Ribosomal_Su5_D2-typ_SF"/>
</dbReference>
<evidence type="ECO:0000259" key="2">
    <source>
        <dbReference type="PROSITE" id="PS51786"/>
    </source>
</evidence>
<keyword evidence="4" id="KW-1185">Reference proteome</keyword>
<dbReference type="InterPro" id="IPR014721">
    <property type="entry name" value="Ribsml_uS5_D2-typ_fold_subgr"/>
</dbReference>
<dbReference type="InterPro" id="IPR027065">
    <property type="entry name" value="Lon_Prtase"/>
</dbReference>
<keyword evidence="1" id="KW-0645">Protease</keyword>
<dbReference type="PROSITE" id="PS51786">
    <property type="entry name" value="LON_PROTEOLYTIC"/>
    <property type="match status" value="1"/>
</dbReference>
<keyword evidence="1" id="KW-0378">Hydrolase</keyword>
<dbReference type="SUPFAM" id="SSF54211">
    <property type="entry name" value="Ribosomal protein S5 domain 2-like"/>
    <property type="match status" value="1"/>
</dbReference>
<proteinExistence type="inferred from homology"/>
<organism evidence="3 4">
    <name type="scientific">Allokutzneria oryzae</name>
    <dbReference type="NCBI Taxonomy" id="1378989"/>
    <lineage>
        <taxon>Bacteria</taxon>
        <taxon>Bacillati</taxon>
        <taxon>Actinomycetota</taxon>
        <taxon>Actinomycetes</taxon>
        <taxon>Pseudonocardiales</taxon>
        <taxon>Pseudonocardiaceae</taxon>
        <taxon>Allokutzneria</taxon>
    </lineage>
</organism>